<dbReference type="AlphaFoldDB" id="N9Q6T5"/>
<keyword evidence="6" id="KW-0479">Metal-binding</keyword>
<dbReference type="PRINTS" id="PR00368">
    <property type="entry name" value="FADPNR"/>
</dbReference>
<evidence type="ECO:0000313" key="12">
    <source>
        <dbReference type="EMBL" id="ENX22667.1"/>
    </source>
</evidence>
<reference evidence="12 13" key="1">
    <citation type="submission" date="2013-02" db="EMBL/GenBank/DDBJ databases">
        <title>The Genome Sequence of Acinetobacter sp. NIPH 2168.</title>
        <authorList>
            <consortium name="The Broad Institute Genome Sequencing Platform"/>
            <consortium name="The Broad Institute Genome Sequencing Center for Infectious Disease"/>
            <person name="Cerqueira G."/>
            <person name="Feldgarden M."/>
            <person name="Courvalin P."/>
            <person name="Perichon B."/>
            <person name="Grillot-Courvalin C."/>
            <person name="Clermont D."/>
            <person name="Rocha E."/>
            <person name="Yoon E.-J."/>
            <person name="Nemec A."/>
            <person name="Walker B."/>
            <person name="Young S.K."/>
            <person name="Zeng Q."/>
            <person name="Gargeya S."/>
            <person name="Fitzgerald M."/>
            <person name="Haas B."/>
            <person name="Abouelleil A."/>
            <person name="Alvarado L."/>
            <person name="Arachchi H.M."/>
            <person name="Berlin A.M."/>
            <person name="Chapman S.B."/>
            <person name="Dewar J."/>
            <person name="Goldberg J."/>
            <person name="Griggs A."/>
            <person name="Gujja S."/>
            <person name="Hansen M."/>
            <person name="Howarth C."/>
            <person name="Imamovic A."/>
            <person name="Larimer J."/>
            <person name="McCowan C."/>
            <person name="Murphy C."/>
            <person name="Neiman D."/>
            <person name="Pearson M."/>
            <person name="Priest M."/>
            <person name="Roberts A."/>
            <person name="Saif S."/>
            <person name="Shea T."/>
            <person name="Sisk P."/>
            <person name="Sykes S."/>
            <person name="Wortman J."/>
            <person name="Nusbaum C."/>
            <person name="Birren B."/>
        </authorList>
    </citation>
    <scope>NUCLEOTIDE SEQUENCE [LARGE SCALE GENOMIC DNA]</scope>
    <source>
        <strain evidence="12 13">NIPH 2168</strain>
    </source>
</reference>
<dbReference type="Proteomes" id="UP000013173">
    <property type="component" value="Unassembled WGS sequence"/>
</dbReference>
<dbReference type="CDD" id="cd02930">
    <property type="entry name" value="DCR_FMN"/>
    <property type="match status" value="1"/>
</dbReference>
<dbReference type="InterPro" id="IPR036188">
    <property type="entry name" value="FAD/NAD-bd_sf"/>
</dbReference>
<dbReference type="InterPro" id="IPR001155">
    <property type="entry name" value="OxRdtase_FMN_N"/>
</dbReference>
<evidence type="ECO:0000256" key="1">
    <source>
        <dbReference type="ARBA" id="ARBA00001917"/>
    </source>
</evidence>
<keyword evidence="5" id="KW-0288">FMN</keyword>
<protein>
    <recommendedName>
        <fullName evidence="14">2,4-dienoyl-CoA reductase [NADPH]</fullName>
    </recommendedName>
</protein>
<dbReference type="SUPFAM" id="SSF51971">
    <property type="entry name" value="Nucleotide-binding domain"/>
    <property type="match status" value="1"/>
</dbReference>
<evidence type="ECO:0000256" key="4">
    <source>
        <dbReference type="ARBA" id="ARBA00022630"/>
    </source>
</evidence>
<name>N9Q6T5_9GAMM</name>
<keyword evidence="7" id="KW-0560">Oxidoreductase</keyword>
<dbReference type="Pfam" id="PF07992">
    <property type="entry name" value="Pyr_redox_2"/>
    <property type="match status" value="1"/>
</dbReference>
<evidence type="ECO:0000313" key="13">
    <source>
        <dbReference type="Proteomes" id="UP000013173"/>
    </source>
</evidence>
<dbReference type="GO" id="GO:0046872">
    <property type="term" value="F:metal ion binding"/>
    <property type="evidence" value="ECO:0007669"/>
    <property type="project" value="UniProtKB-KW"/>
</dbReference>
<dbReference type="PANTHER" id="PTHR42917">
    <property type="entry name" value="2,4-DIENOYL-COA REDUCTASE"/>
    <property type="match status" value="1"/>
</dbReference>
<dbReference type="PRINTS" id="PR00469">
    <property type="entry name" value="PNDRDTASEII"/>
</dbReference>
<organism evidence="12 13">
    <name type="scientific">Acinetobacter vivianii</name>
    <dbReference type="NCBI Taxonomy" id="1776742"/>
    <lineage>
        <taxon>Bacteria</taxon>
        <taxon>Pseudomonadati</taxon>
        <taxon>Pseudomonadota</taxon>
        <taxon>Gammaproteobacteria</taxon>
        <taxon>Moraxellales</taxon>
        <taxon>Moraxellaceae</taxon>
        <taxon>Acinetobacter</taxon>
    </lineage>
</organism>
<dbReference type="Gene3D" id="3.40.50.720">
    <property type="entry name" value="NAD(P)-binding Rossmann-like Domain"/>
    <property type="match status" value="1"/>
</dbReference>
<keyword evidence="9" id="KW-0411">Iron-sulfur</keyword>
<evidence type="ECO:0000256" key="3">
    <source>
        <dbReference type="ARBA" id="ARBA00011048"/>
    </source>
</evidence>
<comment type="caution">
    <text evidence="12">The sequence shown here is derived from an EMBL/GenBank/DDBJ whole genome shotgun (WGS) entry which is preliminary data.</text>
</comment>
<dbReference type="Gene3D" id="3.20.20.70">
    <property type="entry name" value="Aldolase class I"/>
    <property type="match status" value="1"/>
</dbReference>
<dbReference type="GO" id="GO:0008670">
    <property type="term" value="F:2,4-dienoyl-CoA reductase (NADPH) activity"/>
    <property type="evidence" value="ECO:0007669"/>
    <property type="project" value="TreeGrafter"/>
</dbReference>
<keyword evidence="13" id="KW-1185">Reference proteome</keyword>
<sequence length="674" mass="73521">MSAYPHLLKPLDLGFTTLKNRVLMGSMHVGLEEAPQGYERMAAFYAERAKGDVGLIVTGGISPNDAGLTFAHASKLDSIAEADKHKVITQAVHEAGGKIAMQILHTGRYSYQPEIVAPSAIQAPINPIKPKALTSAEVQQTIDDFANCAKLAQYAGYDGVEIMGSEGYLINEFIAARTNHRDDEWGGSYENRIRFPIEIVKRTRALVGENFIIIYRLSMLDLVEGGSTLEEVIQLAKEIEKAGATIINTGIGWHEARIPTIATKVPRAAFTWVTEKLKGEVSVPLITSNRINTPEMAEHVLASGHADMVSMARPMLADPEFVLKASEGRSDEINTCIGCNQACLDHIFSMKIATCLVNPRACYETELIFKETNAVKNIAVIGAGPAGLSFAVYAASRGHKVKVFDASNQIGGQFNIAKTIPGKEEFYETLRYFKRQIELQPNIELVLNHTATYEELSQANYDDIVVATGVTPRQLQFEGIDHPKVLSYIQVLKERVPVGKRVAIIGAGGIGFDTAEYLTHEGDSGSLNPEKFYAEWGIDTTYEHVGGLKPAELEKSEREIYLLQRKTASVGAGLGKTTGWIHRTGLKHRDVKMIAGASYDKVDDQGLHITVDGQSRVLEVDNVVICAGQESYTAMFDQLKADGKNVHLIGGAKEAGELDAKRAIRQGAELAAVL</sequence>
<evidence type="ECO:0000256" key="8">
    <source>
        <dbReference type="ARBA" id="ARBA00023004"/>
    </source>
</evidence>
<dbReference type="PANTHER" id="PTHR42917:SF2">
    <property type="entry name" value="2,4-DIENOYL-COA REDUCTASE [(2E)-ENOYL-COA-PRODUCING]"/>
    <property type="match status" value="1"/>
</dbReference>
<evidence type="ECO:0000256" key="5">
    <source>
        <dbReference type="ARBA" id="ARBA00022643"/>
    </source>
</evidence>
<dbReference type="GO" id="GO:0051536">
    <property type="term" value="F:iron-sulfur cluster binding"/>
    <property type="evidence" value="ECO:0007669"/>
    <property type="project" value="UniProtKB-KW"/>
</dbReference>
<dbReference type="FunFam" id="3.20.20.70:FF:000082">
    <property type="entry name" value="NADPH-dependent 2,4-dienoyl-CoA reductase"/>
    <property type="match status" value="1"/>
</dbReference>
<keyword evidence="8" id="KW-0408">Iron</keyword>
<evidence type="ECO:0000256" key="6">
    <source>
        <dbReference type="ARBA" id="ARBA00022723"/>
    </source>
</evidence>
<dbReference type="PATRIC" id="fig|1217706.3.peg.1851"/>
<dbReference type="RefSeq" id="WP_005257810.1">
    <property type="nucleotide sequence ID" value="NZ_BMDR01000001.1"/>
</dbReference>
<evidence type="ECO:0000259" key="10">
    <source>
        <dbReference type="Pfam" id="PF00724"/>
    </source>
</evidence>
<dbReference type="SUPFAM" id="SSF51905">
    <property type="entry name" value="FAD/NAD(P)-binding domain"/>
    <property type="match status" value="1"/>
</dbReference>
<feature type="domain" description="NADH:flavin oxidoreductase/NADH oxidase N-terminal" evidence="10">
    <location>
        <begin position="7"/>
        <end position="332"/>
    </location>
</feature>
<dbReference type="InterPro" id="IPR013785">
    <property type="entry name" value="Aldolase_TIM"/>
</dbReference>
<dbReference type="EMBL" id="APRW01000009">
    <property type="protein sequence ID" value="ENX22667.1"/>
    <property type="molecule type" value="Genomic_DNA"/>
</dbReference>
<evidence type="ECO:0000256" key="7">
    <source>
        <dbReference type="ARBA" id="ARBA00023002"/>
    </source>
</evidence>
<dbReference type="Pfam" id="PF00724">
    <property type="entry name" value="Oxidored_FMN"/>
    <property type="match status" value="1"/>
</dbReference>
<evidence type="ECO:0000259" key="11">
    <source>
        <dbReference type="Pfam" id="PF07992"/>
    </source>
</evidence>
<comment type="cofactor">
    <cofactor evidence="1">
        <name>FMN</name>
        <dbReference type="ChEBI" id="CHEBI:58210"/>
    </cofactor>
</comment>
<dbReference type="GeneID" id="303682321"/>
<accession>N9Q6T5</accession>
<gene>
    <name evidence="12" type="ORF">F892_01909</name>
</gene>
<dbReference type="FunFam" id="3.50.50.60:FF:000113">
    <property type="entry name" value="NADPH-dependent 2,4-dienoyl-CoA reductase"/>
    <property type="match status" value="1"/>
</dbReference>
<comment type="cofactor">
    <cofactor evidence="2">
        <name>[4Fe-4S] cluster</name>
        <dbReference type="ChEBI" id="CHEBI:49883"/>
    </cofactor>
</comment>
<evidence type="ECO:0000256" key="2">
    <source>
        <dbReference type="ARBA" id="ARBA00001966"/>
    </source>
</evidence>
<evidence type="ECO:0000256" key="9">
    <source>
        <dbReference type="ARBA" id="ARBA00023014"/>
    </source>
</evidence>
<dbReference type="HOGENOM" id="CLU_012153_1_1_6"/>
<feature type="domain" description="FAD/NAD(P)-binding" evidence="11">
    <location>
        <begin position="377"/>
        <end position="639"/>
    </location>
</feature>
<dbReference type="InterPro" id="IPR023753">
    <property type="entry name" value="FAD/NAD-binding_dom"/>
</dbReference>
<keyword evidence="4" id="KW-0285">Flavoprotein</keyword>
<dbReference type="InterPro" id="IPR051793">
    <property type="entry name" value="NADH:flavin_oxidoreductase"/>
</dbReference>
<dbReference type="SUPFAM" id="SSF51395">
    <property type="entry name" value="FMN-linked oxidoreductases"/>
    <property type="match status" value="1"/>
</dbReference>
<comment type="similarity">
    <text evidence="3">In the N-terminal section; belongs to the NADH:flavin oxidoreductase/NADH oxidase family.</text>
</comment>
<dbReference type="Gene3D" id="3.50.50.60">
    <property type="entry name" value="FAD/NAD(P)-binding domain"/>
    <property type="match status" value="1"/>
</dbReference>
<dbReference type="GO" id="GO:0033543">
    <property type="term" value="P:fatty acid beta-oxidation, unsaturated, even number, reductase/isomerase pathway"/>
    <property type="evidence" value="ECO:0007669"/>
    <property type="project" value="TreeGrafter"/>
</dbReference>
<dbReference type="GO" id="GO:0010181">
    <property type="term" value="F:FMN binding"/>
    <property type="evidence" value="ECO:0007669"/>
    <property type="project" value="InterPro"/>
</dbReference>
<evidence type="ECO:0008006" key="14">
    <source>
        <dbReference type="Google" id="ProtNLM"/>
    </source>
</evidence>
<proteinExistence type="inferred from homology"/>